<evidence type="ECO:0000256" key="4">
    <source>
        <dbReference type="ARBA" id="ARBA00022801"/>
    </source>
</evidence>
<dbReference type="Gene3D" id="3.90.320.10">
    <property type="match status" value="1"/>
</dbReference>
<evidence type="ECO:0000256" key="2">
    <source>
        <dbReference type="ARBA" id="ARBA00022741"/>
    </source>
</evidence>
<keyword evidence="1" id="KW-0540">Nuclease</keyword>
<dbReference type="GO" id="GO:0000725">
    <property type="term" value="P:recombinational repair"/>
    <property type="evidence" value="ECO:0007669"/>
    <property type="project" value="TreeGrafter"/>
</dbReference>
<keyword evidence="8" id="KW-0238">DNA-binding</keyword>
<evidence type="ECO:0000313" key="19">
    <source>
        <dbReference type="Proteomes" id="UP000244180"/>
    </source>
</evidence>
<dbReference type="InterPro" id="IPR014017">
    <property type="entry name" value="DNA_helicase_UvrD-like_C"/>
</dbReference>
<comment type="catalytic activity">
    <reaction evidence="11">
        <text>Couples ATP hydrolysis with the unwinding of duplex DNA by translocating in the 3'-5' direction.</text>
        <dbReference type="EC" id="5.6.2.4"/>
    </reaction>
</comment>
<evidence type="ECO:0000256" key="9">
    <source>
        <dbReference type="ARBA" id="ARBA00023204"/>
    </source>
</evidence>
<keyword evidence="7 14" id="KW-0067">ATP-binding</keyword>
<dbReference type="GO" id="GO:0004527">
    <property type="term" value="F:exonuclease activity"/>
    <property type="evidence" value="ECO:0007669"/>
    <property type="project" value="UniProtKB-KW"/>
</dbReference>
<feature type="compositionally biased region" description="Low complexity" evidence="15">
    <location>
        <begin position="722"/>
        <end position="732"/>
    </location>
</feature>
<evidence type="ECO:0000259" key="17">
    <source>
        <dbReference type="PROSITE" id="PS51217"/>
    </source>
</evidence>
<feature type="binding site" evidence="14">
    <location>
        <begin position="32"/>
        <end position="39"/>
    </location>
    <ligand>
        <name>ATP</name>
        <dbReference type="ChEBI" id="CHEBI:30616"/>
    </ligand>
</feature>
<name>A0A2T5GBH4_HYDSH</name>
<dbReference type="PANTHER" id="PTHR11070:SF48">
    <property type="entry name" value="ATP-DEPENDENT HELICASE_NUCLEASE SUBUNIT A"/>
    <property type="match status" value="1"/>
</dbReference>
<feature type="region of interest" description="Disordered" evidence="15">
    <location>
        <begin position="920"/>
        <end position="991"/>
    </location>
</feature>
<keyword evidence="2 14" id="KW-0547">Nucleotide-binding</keyword>
<dbReference type="Pfam" id="PF12705">
    <property type="entry name" value="PDDEXK_1"/>
    <property type="match status" value="1"/>
</dbReference>
<evidence type="ECO:0000256" key="14">
    <source>
        <dbReference type="PROSITE-ProRule" id="PRU00560"/>
    </source>
</evidence>
<evidence type="ECO:0000259" key="16">
    <source>
        <dbReference type="PROSITE" id="PS51198"/>
    </source>
</evidence>
<protein>
    <recommendedName>
        <fullName evidence="12">DNA 3'-5' helicase</fullName>
        <ecNumber evidence="12">5.6.2.4</ecNumber>
    </recommendedName>
</protein>
<keyword evidence="9" id="KW-0234">DNA repair</keyword>
<dbReference type="InterPro" id="IPR014016">
    <property type="entry name" value="UvrD-like_ATP-bd"/>
</dbReference>
<evidence type="ECO:0000256" key="6">
    <source>
        <dbReference type="ARBA" id="ARBA00022839"/>
    </source>
</evidence>
<reference evidence="18 19" key="1">
    <citation type="submission" date="2017-08" db="EMBL/GenBank/DDBJ databases">
        <title>Burning lignite coal seam in the remote Altai Mountains harbors a hydrogen-driven thermophilic microbial community.</title>
        <authorList>
            <person name="Kadnikov V.V."/>
            <person name="Mardanov A.V."/>
            <person name="Ivasenko D."/>
            <person name="Beletsky A.V."/>
            <person name="Karnachuk O.V."/>
            <person name="Ravin N.V."/>
        </authorList>
    </citation>
    <scope>NUCLEOTIDE SEQUENCE [LARGE SCALE GENOMIC DNA]</scope>
    <source>
        <strain evidence="18">AL33</strain>
    </source>
</reference>
<dbReference type="Proteomes" id="UP000244180">
    <property type="component" value="Unassembled WGS sequence"/>
</dbReference>
<dbReference type="InterPro" id="IPR000212">
    <property type="entry name" value="DNA_helicase_UvrD/REP"/>
</dbReference>
<dbReference type="PROSITE" id="PS51217">
    <property type="entry name" value="UVRD_HELICASE_CTER"/>
    <property type="match status" value="1"/>
</dbReference>
<comment type="caution">
    <text evidence="18">The sequence shown here is derived from an EMBL/GenBank/DDBJ whole genome shotgun (WGS) entry which is preliminary data.</text>
</comment>
<feature type="compositionally biased region" description="Low complexity" evidence="15">
    <location>
        <begin position="556"/>
        <end position="574"/>
    </location>
</feature>
<evidence type="ECO:0000256" key="10">
    <source>
        <dbReference type="ARBA" id="ARBA00023235"/>
    </source>
</evidence>
<evidence type="ECO:0000256" key="3">
    <source>
        <dbReference type="ARBA" id="ARBA00022763"/>
    </source>
</evidence>
<feature type="compositionally biased region" description="Gly residues" evidence="15">
    <location>
        <begin position="55"/>
        <end position="70"/>
    </location>
</feature>
<feature type="domain" description="UvrD-like helicase C-terminal" evidence="17">
    <location>
        <begin position="750"/>
        <end position="1106"/>
    </location>
</feature>
<feature type="compositionally biased region" description="Acidic residues" evidence="15">
    <location>
        <begin position="778"/>
        <end position="791"/>
    </location>
</feature>
<evidence type="ECO:0000256" key="11">
    <source>
        <dbReference type="ARBA" id="ARBA00034617"/>
    </source>
</evidence>
<feature type="region of interest" description="Disordered" evidence="15">
    <location>
        <begin position="722"/>
        <end position="792"/>
    </location>
</feature>
<dbReference type="InterPro" id="IPR011335">
    <property type="entry name" value="Restrct_endonuc-II-like"/>
</dbReference>
<accession>A0A2T5GBH4</accession>
<gene>
    <name evidence="18" type="ORF">HSCHL_1721</name>
</gene>
<dbReference type="GO" id="GO:0016887">
    <property type="term" value="F:ATP hydrolysis activity"/>
    <property type="evidence" value="ECO:0007669"/>
    <property type="project" value="RHEA"/>
</dbReference>
<feature type="compositionally biased region" description="Low complexity" evidence="15">
    <location>
        <begin position="757"/>
        <end position="777"/>
    </location>
</feature>
<organism evidence="18 19">
    <name type="scientific">Hydrogenibacillus schlegelii</name>
    <name type="common">Bacillus schlegelii</name>
    <dbReference type="NCBI Taxonomy" id="1484"/>
    <lineage>
        <taxon>Bacteria</taxon>
        <taxon>Bacillati</taxon>
        <taxon>Bacillota</taxon>
        <taxon>Bacilli</taxon>
        <taxon>Bacillales</taxon>
        <taxon>Bacillales Family X. Incertae Sedis</taxon>
        <taxon>Hydrogenibacillus</taxon>
    </lineage>
</organism>
<comment type="catalytic activity">
    <reaction evidence="13">
        <text>ATP + H2O = ADP + phosphate + H(+)</text>
        <dbReference type="Rhea" id="RHEA:13065"/>
        <dbReference type="ChEBI" id="CHEBI:15377"/>
        <dbReference type="ChEBI" id="CHEBI:15378"/>
        <dbReference type="ChEBI" id="CHEBI:30616"/>
        <dbReference type="ChEBI" id="CHEBI:43474"/>
        <dbReference type="ChEBI" id="CHEBI:456216"/>
        <dbReference type="EC" id="5.6.2.4"/>
    </reaction>
</comment>
<dbReference type="PANTHER" id="PTHR11070">
    <property type="entry name" value="UVRD / RECB / PCRA DNA HELICASE FAMILY MEMBER"/>
    <property type="match status" value="1"/>
</dbReference>
<dbReference type="GO" id="GO:0003677">
    <property type="term" value="F:DNA binding"/>
    <property type="evidence" value="ECO:0007669"/>
    <property type="project" value="UniProtKB-KW"/>
</dbReference>
<feature type="region of interest" description="Disordered" evidence="15">
    <location>
        <begin position="550"/>
        <end position="630"/>
    </location>
</feature>
<dbReference type="GO" id="GO:0043138">
    <property type="term" value="F:3'-5' DNA helicase activity"/>
    <property type="evidence" value="ECO:0007669"/>
    <property type="project" value="UniProtKB-EC"/>
</dbReference>
<evidence type="ECO:0000256" key="15">
    <source>
        <dbReference type="SAM" id="MobiDB-lite"/>
    </source>
</evidence>
<dbReference type="SUPFAM" id="SSF52980">
    <property type="entry name" value="Restriction endonuclease-like"/>
    <property type="match status" value="1"/>
</dbReference>
<evidence type="ECO:0000256" key="8">
    <source>
        <dbReference type="ARBA" id="ARBA00023125"/>
    </source>
</evidence>
<dbReference type="GO" id="GO:0005524">
    <property type="term" value="F:ATP binding"/>
    <property type="evidence" value="ECO:0007669"/>
    <property type="project" value="UniProtKB-UniRule"/>
</dbReference>
<keyword evidence="5 14" id="KW-0347">Helicase</keyword>
<dbReference type="InterPro" id="IPR038726">
    <property type="entry name" value="PDDEXK_AddAB-type"/>
</dbReference>
<keyword evidence="10" id="KW-0413">Isomerase</keyword>
<dbReference type="Gene3D" id="3.40.50.300">
    <property type="entry name" value="P-loop containing nucleotide triphosphate hydrolases"/>
    <property type="match status" value="4"/>
</dbReference>
<proteinExistence type="predicted"/>
<keyword evidence="6" id="KW-0269">Exonuclease</keyword>
<dbReference type="Pfam" id="PF00580">
    <property type="entry name" value="UvrD-helicase"/>
    <property type="match status" value="2"/>
</dbReference>
<evidence type="ECO:0000256" key="12">
    <source>
        <dbReference type="ARBA" id="ARBA00034808"/>
    </source>
</evidence>
<keyword evidence="3" id="KW-0227">DNA damage</keyword>
<evidence type="ECO:0000256" key="5">
    <source>
        <dbReference type="ARBA" id="ARBA00022806"/>
    </source>
</evidence>
<evidence type="ECO:0000256" key="13">
    <source>
        <dbReference type="ARBA" id="ARBA00048988"/>
    </source>
</evidence>
<feature type="region of interest" description="Disordered" evidence="15">
    <location>
        <begin position="1291"/>
        <end position="1333"/>
    </location>
</feature>
<dbReference type="EC" id="5.6.2.4" evidence="12"/>
<dbReference type="InterPro" id="IPR011604">
    <property type="entry name" value="PDDEXK-like_dom_sf"/>
</dbReference>
<feature type="compositionally biased region" description="Basic and acidic residues" evidence="15">
    <location>
        <begin position="1636"/>
        <end position="1646"/>
    </location>
</feature>
<sequence>MMGASPGAGGVRWTPEQRLAIGVRHDEMLVAAAAGSGKTAVLIERIVRLVAGDDAGPGGAGEAAGSGGQETFGEAGAEAPGGLMAAAASGSPGGSGPFGEAGATASGVAGAAASGELGTTASGKAGAAASGEIGAKAPMPDKAGFGRRTSLDRLLVLTFTRAAAEEMRSRLARALLERARTRPGDPHLRRQLLLLPQAEVTTFDAYALRVVRRFAHLIGWDPSFRLIDEIEERPLRQAAVEATLAWAYGTKAPDDPFYRLVDWLHATRDDGPLVEALFRLDDFVRSLPDPDAFFAAGLEAYAGAAAGATAGRWFLAFRRTMTEALEGLVRDLRGLVGQARAVSAKAAEPFAEDAAAAEAALEAVRAAEGWDDVVAALRGFFARPLARVSVRGLSPEAGAAVERLKRERAALRDQLKDRLTPALVPAEEAAEEAAAARPVLEALVGLYREYADRLEAIKGRENVRTFSDVARALLRVLEAGALEAVAAQYDEVLVDEYQDTNRLQDAFVARLSARGVRVFMVGDVKQSIYRFRLSEPRLFQEKYERFRPIAAPPAEGPADGGAAAVGPADGAVAASSTEGAPDGEGAALSAADAPGGGATALSAEGAPAGGSWALSSEGPADGGGAAASAAGPAPEAAAAVGAARDAAAGSGEAKSRVRIDLNRNFRSKPEILRFINALFERLMVKEAAEIDYDAAAALRPGKEVPPDPEAVPEWTILDVRPGAAEPPSAAADGEGGEATGAGAGGGSAGAPDGGAGPESAGAPAGPAPEADGAFGEEAAPEEEEEAPEGAEAEGRWIARRIRELVAAGRSYREIAVLLPTMRGAGDVYARALREAGIPAVVDQRSGLFEAIDLKRIVALLQLLDNGAQDIPLAAVLTAPFGGFTDAELAEIRAAYPDRPFHRAVRALVRLAALREKETAGEAKGAGAEAAGAGAPRAGATGSEAVAADAAGARPDGAAPGAEEAAALPDEAEPDAEAAAGSDAQTPGDGPAVSPALLAKLLRFFRRLQTWRRLSRRLSPEALLDRLYADTGYPAYVLGLPEGELRRERLFALRDLAARYAEHGLGGLSGFLRELERLQESGADDVLRIADGEEDRVRIMTVHRSKGLEFPVVFLAGLGRGQNREDERESLLLHGELGFALRRVDLDLGVERVEAVYRFLLQERLRRERGAEAIRLLYVGLTRAKERLILVSAVRDAAQTFGLRSPKSSRGRLIDLPPRSGIRLSDRPVHRLYFALEAALRERGGVFGGGFREVLDRARKSPDEAILVTLPDGFGRTAAFRLRVVPADALVGAPAEGSGAPGRALVGAKGETPAESPGGTPSEMPGTGDMRPPASGAFDHAVERAVPSGAPGIGVERAMPSGASGPGAAGARDRVPDADRILAEAVAAFRLPDPPALAALFPRPERVAKAGEALLRAMRLPDAGAAYPAKLSVTELKRRLEAPDPLARPLVAPFRLRRPRFSGAALTPEAIGSAVHRVLQSLDFGGPPSIEAVEATIRRLVEGEALLPEEAEAVDRAAIVRFWTSPLGARLARAARTGTLRREVSFLYALSPQALWEERAGTGGADAEGAVFLDKGGAVLSAPAGAVRTAAGPDGEAEPIVVQGTIDALFEEDGGLVLLDYKTDRTDRSAPTGAGDRSARRPPSEEALRKRHALQLRLYARAIEAIWGVPVRERWIVYLDRDEPVRV</sequence>
<dbReference type="PROSITE" id="PS51198">
    <property type="entry name" value="UVRD_HELICASE_ATP_BIND"/>
    <property type="match status" value="1"/>
</dbReference>
<evidence type="ECO:0000256" key="1">
    <source>
        <dbReference type="ARBA" id="ARBA00022722"/>
    </source>
</evidence>
<feature type="compositionally biased region" description="Low complexity" evidence="15">
    <location>
        <begin position="921"/>
        <end position="968"/>
    </location>
</feature>
<feature type="region of interest" description="Disordered" evidence="15">
    <location>
        <begin position="1626"/>
        <end position="1646"/>
    </location>
</feature>
<dbReference type="GO" id="GO:0033202">
    <property type="term" value="C:DNA helicase complex"/>
    <property type="evidence" value="ECO:0007669"/>
    <property type="project" value="TreeGrafter"/>
</dbReference>
<keyword evidence="4 14" id="KW-0378">Hydrolase</keyword>
<feature type="region of interest" description="Disordered" evidence="15">
    <location>
        <begin position="54"/>
        <end position="76"/>
    </location>
</feature>
<feature type="domain" description="UvrD-like helicase ATP-binding" evidence="16">
    <location>
        <begin position="11"/>
        <end position="668"/>
    </location>
</feature>
<dbReference type="InterPro" id="IPR027417">
    <property type="entry name" value="P-loop_NTPase"/>
</dbReference>
<dbReference type="Pfam" id="PF13361">
    <property type="entry name" value="UvrD_C"/>
    <property type="match status" value="2"/>
</dbReference>
<evidence type="ECO:0000313" key="18">
    <source>
        <dbReference type="EMBL" id="PTQ53544.1"/>
    </source>
</evidence>
<evidence type="ECO:0000256" key="7">
    <source>
        <dbReference type="ARBA" id="ARBA00022840"/>
    </source>
</evidence>
<dbReference type="EMBL" id="PEBV01000014">
    <property type="protein sequence ID" value="PTQ53544.1"/>
    <property type="molecule type" value="Genomic_DNA"/>
</dbReference>
<dbReference type="SUPFAM" id="SSF52540">
    <property type="entry name" value="P-loop containing nucleoside triphosphate hydrolases"/>
    <property type="match status" value="1"/>
</dbReference>
<feature type="compositionally biased region" description="Gly residues" evidence="15">
    <location>
        <begin position="736"/>
        <end position="756"/>
    </location>
</feature>
<dbReference type="GO" id="GO:0005829">
    <property type="term" value="C:cytosol"/>
    <property type="evidence" value="ECO:0007669"/>
    <property type="project" value="TreeGrafter"/>
</dbReference>